<dbReference type="NCBIfam" id="NF006751">
    <property type="entry name" value="PRK09272.1-4"/>
    <property type="match status" value="1"/>
</dbReference>
<dbReference type="GeneID" id="79827876"/>
<protein>
    <recommendedName>
        <fullName evidence="4">DUF3147 family protein</fullName>
    </recommendedName>
</protein>
<dbReference type="RefSeq" id="WP_004786697.1">
    <property type="nucleotide sequence ID" value="NZ_RQGE01000006.1"/>
</dbReference>
<keyword evidence="1" id="KW-1133">Transmembrane helix</keyword>
<keyword evidence="3" id="KW-1185">Reference proteome</keyword>
<evidence type="ECO:0000256" key="1">
    <source>
        <dbReference type="SAM" id="Phobius"/>
    </source>
</evidence>
<name>A0A4R8MVS1_LEPME</name>
<keyword evidence="1" id="KW-0472">Membrane</keyword>
<dbReference type="Proteomes" id="UP000294684">
    <property type="component" value="Unassembled WGS sequence"/>
</dbReference>
<proteinExistence type="predicted"/>
<dbReference type="OrthoDB" id="47473at2"/>
<reference evidence="2 3" key="1">
    <citation type="submission" date="2019-03" db="EMBL/GenBank/DDBJ databases">
        <title>Genomic Encyclopedia of Archaeal and Bacterial Type Strains, Phase II (KMG-II): from individual species to whole genera.</title>
        <authorList>
            <person name="Goeker M."/>
        </authorList>
    </citation>
    <scope>NUCLEOTIDE SEQUENCE [LARGE SCALE GENOMIC DNA]</scope>
    <source>
        <strain evidence="2 3">DSM 21537</strain>
    </source>
</reference>
<dbReference type="STRING" id="1193051.LEP1GSC017_1414"/>
<organism evidence="2 3">
    <name type="scientific">Leptospira meyeri</name>
    <dbReference type="NCBI Taxonomy" id="29508"/>
    <lineage>
        <taxon>Bacteria</taxon>
        <taxon>Pseudomonadati</taxon>
        <taxon>Spirochaetota</taxon>
        <taxon>Spirochaetia</taxon>
        <taxon>Leptospirales</taxon>
        <taxon>Leptospiraceae</taxon>
        <taxon>Leptospira</taxon>
    </lineage>
</organism>
<sequence>MFYIFLKYLLTAALVVFISEVAKRNDRLGSFIASLPLVTILTLVWLKIEKVSTEKISNHAYYTFWFVLPTLPMFLAFPKLYQMFGFWMALIVSMILTFFMFYFFQLILSRFGIHLFD</sequence>
<comment type="caution">
    <text evidence="2">The sequence shown here is derived from an EMBL/GenBank/DDBJ whole genome shotgun (WGS) entry which is preliminary data.</text>
</comment>
<evidence type="ECO:0000313" key="2">
    <source>
        <dbReference type="EMBL" id="TDY73554.1"/>
    </source>
</evidence>
<feature type="transmembrane region" description="Helical" evidence="1">
    <location>
        <begin position="28"/>
        <end position="48"/>
    </location>
</feature>
<keyword evidence="1" id="KW-0812">Transmembrane</keyword>
<gene>
    <name evidence="2" type="ORF">CLV96_2589</name>
</gene>
<dbReference type="AlphaFoldDB" id="A0A4R8MVS1"/>
<dbReference type="EMBL" id="SORO01000001">
    <property type="protein sequence ID" value="TDY73554.1"/>
    <property type="molecule type" value="Genomic_DNA"/>
</dbReference>
<feature type="transmembrane region" description="Helical" evidence="1">
    <location>
        <begin position="84"/>
        <end position="104"/>
    </location>
</feature>
<evidence type="ECO:0000313" key="3">
    <source>
        <dbReference type="Proteomes" id="UP000294684"/>
    </source>
</evidence>
<evidence type="ECO:0008006" key="4">
    <source>
        <dbReference type="Google" id="ProtNLM"/>
    </source>
</evidence>
<feature type="transmembrane region" description="Helical" evidence="1">
    <location>
        <begin position="60"/>
        <end position="78"/>
    </location>
</feature>
<accession>A0A4R8MVS1</accession>